<name>A0A7W9LQ70_9ACTN</name>
<comment type="caution">
    <text evidence="1">The sequence shown here is derived from an EMBL/GenBank/DDBJ whole genome shotgun (WGS) entry which is preliminary data.</text>
</comment>
<reference evidence="1 2" key="1">
    <citation type="submission" date="2020-08" db="EMBL/GenBank/DDBJ databases">
        <title>Sequencing the genomes of 1000 actinobacteria strains.</title>
        <authorList>
            <person name="Klenk H.-P."/>
        </authorList>
    </citation>
    <scope>NUCLEOTIDE SEQUENCE [LARGE SCALE GENOMIC DNA]</scope>
    <source>
        <strain evidence="1 2">DSM 40084</strain>
    </source>
</reference>
<evidence type="ECO:0000313" key="1">
    <source>
        <dbReference type="EMBL" id="MBB5792178.1"/>
    </source>
</evidence>
<accession>A0A7W9LQ70</accession>
<dbReference type="AlphaFoldDB" id="A0A7W9LQ70"/>
<evidence type="ECO:0008006" key="3">
    <source>
        <dbReference type="Google" id="ProtNLM"/>
    </source>
</evidence>
<evidence type="ECO:0000313" key="2">
    <source>
        <dbReference type="Proteomes" id="UP000590647"/>
    </source>
</evidence>
<proteinExistence type="predicted"/>
<dbReference type="EMBL" id="JACHNE010000001">
    <property type="protein sequence ID" value="MBB5792178.1"/>
    <property type="molecule type" value="Genomic_DNA"/>
</dbReference>
<gene>
    <name evidence="1" type="ORF">HDA41_000142</name>
</gene>
<dbReference type="Proteomes" id="UP000590647">
    <property type="component" value="Unassembled WGS sequence"/>
</dbReference>
<sequence length="53" mass="5834">MTDQGAVAWCEENIAGLEVSRHGLAGHHSSEDRPEELAAAINAWADRHRLARQ</sequence>
<organism evidence="1 2">
    <name type="scientific">Streptomyces caelestis</name>
    <dbReference type="NCBI Taxonomy" id="36816"/>
    <lineage>
        <taxon>Bacteria</taxon>
        <taxon>Bacillati</taxon>
        <taxon>Actinomycetota</taxon>
        <taxon>Actinomycetes</taxon>
        <taxon>Kitasatosporales</taxon>
        <taxon>Streptomycetaceae</taxon>
        <taxon>Streptomyces</taxon>
    </lineage>
</organism>
<dbReference type="RefSeq" id="WP_230299791.1">
    <property type="nucleotide sequence ID" value="NZ_JACHNE010000001.1"/>
</dbReference>
<keyword evidence="2" id="KW-1185">Reference proteome</keyword>
<protein>
    <recommendedName>
        <fullName evidence="3">Haloalkane dehalogenase</fullName>
    </recommendedName>
</protein>